<keyword evidence="3" id="KW-1185">Reference proteome</keyword>
<protein>
    <submittedName>
        <fullName evidence="1">Uncharacterized protein</fullName>
    </submittedName>
</protein>
<reference evidence="2" key="3">
    <citation type="submission" date="2024-02" db="EMBL/GenBank/DDBJ databases">
        <title>Comparative genomics of Cryptococcus and Kwoniella reveals pathogenesis evolution and contrasting modes of karyotype evolution via chromosome fusion or intercentromeric recombination.</title>
        <authorList>
            <person name="Coelho M.A."/>
            <person name="David-Palma M."/>
            <person name="Shea T."/>
            <person name="Bowers K."/>
            <person name="McGinley-Smith S."/>
            <person name="Mohammad A.W."/>
            <person name="Gnirke A."/>
            <person name="Yurkov A.M."/>
            <person name="Nowrousian M."/>
            <person name="Sun S."/>
            <person name="Cuomo C.A."/>
            <person name="Heitman J."/>
        </authorList>
    </citation>
    <scope>NUCLEOTIDE SEQUENCE</scope>
    <source>
        <strain evidence="2">CBS 10117</strain>
    </source>
</reference>
<dbReference type="Proteomes" id="UP000078595">
    <property type="component" value="Chromosome 1"/>
</dbReference>
<dbReference type="VEuPathDB" id="FungiDB:I303_00318"/>
<evidence type="ECO:0000313" key="3">
    <source>
        <dbReference type="Proteomes" id="UP000078595"/>
    </source>
</evidence>
<sequence>MVQTAEISYPKFEVRLEVQGETTWVQGGTLASHMTTYFFDSPIRIVVVCADEGTQTNAETYRNLAVAFSLVGFAEDSGNLPTKAFNPILGVTPEE</sequence>
<reference evidence="2" key="2">
    <citation type="submission" date="2013-07" db="EMBL/GenBank/DDBJ databases">
        <authorList>
            <consortium name="The Broad Institute Genome Sequencing Platform"/>
            <person name="Cuomo C."/>
            <person name="Litvintseva A."/>
            <person name="Chen Y."/>
            <person name="Heitman J."/>
            <person name="Sun S."/>
            <person name="Springer D."/>
            <person name="Dromer F."/>
            <person name="Young S.K."/>
            <person name="Zeng Q."/>
            <person name="Gargeya S."/>
            <person name="Fitzgerald M."/>
            <person name="Abouelleil A."/>
            <person name="Alvarado L."/>
            <person name="Berlin A.M."/>
            <person name="Chapman S.B."/>
            <person name="Dewar J."/>
            <person name="Goldberg J."/>
            <person name="Griggs A."/>
            <person name="Gujja S."/>
            <person name="Hansen M."/>
            <person name="Howarth C."/>
            <person name="Imamovic A."/>
            <person name="Larimer J."/>
            <person name="McCowan C."/>
            <person name="Murphy C."/>
            <person name="Pearson M."/>
            <person name="Priest M."/>
            <person name="Roberts A."/>
            <person name="Saif S."/>
            <person name="Shea T."/>
            <person name="Sykes S."/>
            <person name="Wortman J."/>
            <person name="Nusbaum C."/>
            <person name="Birren B."/>
        </authorList>
    </citation>
    <scope>NUCLEOTIDE SEQUENCE</scope>
    <source>
        <strain evidence="2">CBS 10117</strain>
    </source>
</reference>
<dbReference type="AlphaFoldDB" id="A0A1A6AEK4"/>
<reference evidence="1" key="1">
    <citation type="submission" date="2013-07" db="EMBL/GenBank/DDBJ databases">
        <title>The Genome Sequence of Cryptococcus dejecticola CBS10117.</title>
        <authorList>
            <consortium name="The Broad Institute Genome Sequencing Platform"/>
            <person name="Cuomo C."/>
            <person name="Litvintseva A."/>
            <person name="Chen Y."/>
            <person name="Heitman J."/>
            <person name="Sun S."/>
            <person name="Springer D."/>
            <person name="Dromer F."/>
            <person name="Young S.K."/>
            <person name="Zeng Q."/>
            <person name="Gargeya S."/>
            <person name="Fitzgerald M."/>
            <person name="Abouelleil A."/>
            <person name="Alvarado L."/>
            <person name="Berlin A.M."/>
            <person name="Chapman S.B."/>
            <person name="Dewar J."/>
            <person name="Goldberg J."/>
            <person name="Griggs A."/>
            <person name="Gujja S."/>
            <person name="Hansen M."/>
            <person name="Howarth C."/>
            <person name="Imamovic A."/>
            <person name="Larimer J."/>
            <person name="McCowan C."/>
            <person name="Murphy C."/>
            <person name="Pearson M."/>
            <person name="Priest M."/>
            <person name="Roberts A."/>
            <person name="Saif S."/>
            <person name="Shea T."/>
            <person name="Sykes S."/>
            <person name="Wortman J."/>
            <person name="Nusbaum C."/>
            <person name="Birren B."/>
        </authorList>
    </citation>
    <scope>NUCLEOTIDE SEQUENCE [LARGE SCALE GENOMIC DNA]</scope>
    <source>
        <strain evidence="1">CBS 10117</strain>
    </source>
</reference>
<name>A0A1A6AEK4_9TREE</name>
<evidence type="ECO:0000313" key="2">
    <source>
        <dbReference type="EMBL" id="WWC57783.1"/>
    </source>
</evidence>
<evidence type="ECO:0000313" key="1">
    <source>
        <dbReference type="EMBL" id="OBR88501.1"/>
    </source>
</evidence>
<dbReference type="EMBL" id="CP144530">
    <property type="protein sequence ID" value="WWC57783.1"/>
    <property type="molecule type" value="Genomic_DNA"/>
</dbReference>
<proteinExistence type="predicted"/>
<accession>A0A1A6AEK4</accession>
<gene>
    <name evidence="1" type="ORF">I303_00318</name>
    <name evidence="2" type="ORF">I303_100318</name>
</gene>
<dbReference type="GeneID" id="28964017"/>
<dbReference type="KEGG" id="kdj:28964017"/>
<dbReference type="RefSeq" id="XP_018266343.1">
    <property type="nucleotide sequence ID" value="XM_018403689.1"/>
</dbReference>
<organism evidence="1">
    <name type="scientific">Kwoniella dejecticola CBS 10117</name>
    <dbReference type="NCBI Taxonomy" id="1296121"/>
    <lineage>
        <taxon>Eukaryota</taxon>
        <taxon>Fungi</taxon>
        <taxon>Dikarya</taxon>
        <taxon>Basidiomycota</taxon>
        <taxon>Agaricomycotina</taxon>
        <taxon>Tremellomycetes</taxon>
        <taxon>Tremellales</taxon>
        <taxon>Cryptococcaceae</taxon>
        <taxon>Kwoniella</taxon>
    </lineage>
</organism>
<dbReference type="EMBL" id="KI894027">
    <property type="protein sequence ID" value="OBR88501.1"/>
    <property type="molecule type" value="Genomic_DNA"/>
</dbReference>